<reference evidence="2 3" key="1">
    <citation type="journal article" date="2020" name="ISME J.">
        <title>Comparative genomics reveals insights into cyanobacterial evolution and habitat adaptation.</title>
        <authorList>
            <person name="Chen M.Y."/>
            <person name="Teng W.K."/>
            <person name="Zhao L."/>
            <person name="Hu C.X."/>
            <person name="Zhou Y.K."/>
            <person name="Han B.P."/>
            <person name="Song L.R."/>
            <person name="Shu W.S."/>
        </authorList>
    </citation>
    <scope>NUCLEOTIDE SEQUENCE [LARGE SCALE GENOMIC DNA]</scope>
    <source>
        <strain evidence="2 3">FACHB-1370</strain>
    </source>
</reference>
<evidence type="ECO:0000313" key="3">
    <source>
        <dbReference type="Proteomes" id="UP000641954"/>
    </source>
</evidence>
<feature type="domain" description="Tc1-like transposase DDE" evidence="1">
    <location>
        <begin position="5"/>
        <end position="129"/>
    </location>
</feature>
<name>A0ABR8EMV6_9CYAN</name>
<gene>
    <name evidence="2" type="ORF">H6G72_29330</name>
</gene>
<protein>
    <submittedName>
        <fullName evidence="2">Transposase</fullName>
    </submittedName>
</protein>
<dbReference type="RefSeq" id="WP_190880847.1">
    <property type="nucleotide sequence ID" value="NZ_JACJSK010000099.1"/>
</dbReference>
<dbReference type="EMBL" id="JACJSK010000099">
    <property type="protein sequence ID" value="MBD2547850.1"/>
    <property type="molecule type" value="Genomic_DNA"/>
</dbReference>
<comment type="caution">
    <text evidence="2">The sequence shown here is derived from an EMBL/GenBank/DDBJ whole genome shotgun (WGS) entry which is preliminary data.</text>
</comment>
<dbReference type="InterPro" id="IPR038717">
    <property type="entry name" value="Tc1-like_DDE_dom"/>
</dbReference>
<accession>A0ABR8EMV6</accession>
<dbReference type="Pfam" id="PF13358">
    <property type="entry name" value="DDE_3"/>
    <property type="match status" value="1"/>
</dbReference>
<dbReference type="Proteomes" id="UP000641954">
    <property type="component" value="Unassembled WGS sequence"/>
</dbReference>
<evidence type="ECO:0000313" key="2">
    <source>
        <dbReference type="EMBL" id="MBD2547850.1"/>
    </source>
</evidence>
<dbReference type="InterPro" id="IPR036397">
    <property type="entry name" value="RNaseH_sf"/>
</dbReference>
<proteinExistence type="predicted"/>
<organism evidence="2 3">
    <name type="scientific">Planktothricoides raciborskii FACHB-1370</name>
    <dbReference type="NCBI Taxonomy" id="2949576"/>
    <lineage>
        <taxon>Bacteria</taxon>
        <taxon>Bacillati</taxon>
        <taxon>Cyanobacteriota</taxon>
        <taxon>Cyanophyceae</taxon>
        <taxon>Oscillatoriophycideae</taxon>
        <taxon>Oscillatoriales</taxon>
        <taxon>Oscillatoriaceae</taxon>
        <taxon>Planktothricoides</taxon>
    </lineage>
</organism>
<feature type="non-terminal residue" evidence="2">
    <location>
        <position position="1"/>
    </location>
</feature>
<dbReference type="Gene3D" id="3.30.420.10">
    <property type="entry name" value="Ribonuclease H-like superfamily/Ribonuclease H"/>
    <property type="match status" value="1"/>
</dbReference>
<evidence type="ECO:0000259" key="1">
    <source>
        <dbReference type="Pfam" id="PF13358"/>
    </source>
</evidence>
<keyword evidence="3" id="KW-1185">Reference proteome</keyword>
<sequence length="161" mass="18604">PSKEQKRQEQTPRRGRRLSILGIMQPKVSFNYGLAIGSFTSKSYMKMMEIEADEAAEELTKTGRIRVIVQDNGPLHKSLEFQKKWSSWEEKGLYIFLLPKYCSEMNEIELEWQHLKRDELAGRMFEDELDLAYAVMAGVETRSAEGNYTAKRVKFKSGLSS</sequence>